<dbReference type="EMBL" id="QOVF01000008">
    <property type="protein sequence ID" value="KAA0691279.1"/>
    <property type="molecule type" value="Genomic_DNA"/>
</dbReference>
<dbReference type="OrthoDB" id="9812656at2"/>
<dbReference type="Pfam" id="PF00903">
    <property type="entry name" value="Glyoxalase"/>
    <property type="match status" value="1"/>
</dbReference>
<feature type="domain" description="VOC" evidence="2">
    <location>
        <begin position="128"/>
        <end position="251"/>
    </location>
</feature>
<reference evidence="3 4" key="1">
    <citation type="submission" date="2018-07" db="EMBL/GenBank/DDBJ databases">
        <title>Pseudomonas laoshanensis sp. nov., isolated from soil.</title>
        <authorList>
            <person name="Sun J."/>
            <person name="Yu L."/>
            <person name="Wang M."/>
            <person name="Zhang C."/>
        </authorList>
    </citation>
    <scope>NUCLEOTIDE SEQUENCE [LARGE SCALE GENOMIC DNA]</scope>
    <source>
        <strain evidence="3 4">Y22</strain>
    </source>
</reference>
<dbReference type="SUPFAM" id="SSF54593">
    <property type="entry name" value="Glyoxalase/Bleomycin resistance protein/Dihydroxybiphenyl dioxygenase"/>
    <property type="match status" value="2"/>
</dbReference>
<dbReference type="InterPro" id="IPR037523">
    <property type="entry name" value="VOC_core"/>
</dbReference>
<feature type="region of interest" description="Disordered" evidence="1">
    <location>
        <begin position="214"/>
        <end position="236"/>
    </location>
</feature>
<dbReference type="PANTHER" id="PTHR36503:SF1">
    <property type="entry name" value="BLR2520 PROTEIN"/>
    <property type="match status" value="1"/>
</dbReference>
<dbReference type="Gene3D" id="3.10.180.10">
    <property type="entry name" value="2,3-Dihydroxybiphenyl 1,2-Dioxygenase, domain 1"/>
    <property type="match status" value="2"/>
</dbReference>
<evidence type="ECO:0000313" key="4">
    <source>
        <dbReference type="Proteomes" id="UP000463138"/>
    </source>
</evidence>
<dbReference type="CDD" id="cd06587">
    <property type="entry name" value="VOC"/>
    <property type="match status" value="2"/>
</dbReference>
<gene>
    <name evidence="3" type="ORF">DT594_17000</name>
</gene>
<comment type="caution">
    <text evidence="3">The sequence shown here is derived from an EMBL/GenBank/DDBJ whole genome shotgun (WGS) entry which is preliminary data.</text>
</comment>
<evidence type="ECO:0000313" key="3">
    <source>
        <dbReference type="EMBL" id="KAA0691279.1"/>
    </source>
</evidence>
<evidence type="ECO:0000259" key="2">
    <source>
        <dbReference type="PROSITE" id="PS51819"/>
    </source>
</evidence>
<dbReference type="InterPro" id="IPR029068">
    <property type="entry name" value="Glyas_Bleomycin-R_OHBP_Dase"/>
</dbReference>
<dbReference type="Proteomes" id="UP000463138">
    <property type="component" value="Unassembled WGS sequence"/>
</dbReference>
<dbReference type="RefSeq" id="WP_149334126.1">
    <property type="nucleotide sequence ID" value="NZ_QOVF01000008.1"/>
</dbReference>
<proteinExistence type="predicted"/>
<dbReference type="InterPro" id="IPR004360">
    <property type="entry name" value="Glyas_Fos-R_dOase_dom"/>
</dbReference>
<sequence>MGAAGIGVEDLEASVGFYRAGLGMQEVTRRSREDREEVVMRSADGRGSELVLMGFTDGVSRNYQQNPGKLVFYVNDPDQYALDILAAGGRVTVPPAFQAGLGVTVGFGRDLDNNLIEFVGSADALQSYFGAFGIGVSDLQAARDFYVDDLGFRELIYLPIPFQYNEYILQGQGGSALVLMNWTHGAPRNYTDNPVKLELRSMSPEGFAQALSDAGERVTETPAAATESDREGETVGYAKDADGTLIEILRAPWQKK</sequence>
<accession>A0A7V7KV17</accession>
<evidence type="ECO:0000256" key="1">
    <source>
        <dbReference type="SAM" id="MobiDB-lite"/>
    </source>
</evidence>
<organism evidence="3 4">
    <name type="scientific">Halopseudomonas laoshanensis</name>
    <dbReference type="NCBI Taxonomy" id="2268758"/>
    <lineage>
        <taxon>Bacteria</taxon>
        <taxon>Pseudomonadati</taxon>
        <taxon>Pseudomonadota</taxon>
        <taxon>Gammaproteobacteria</taxon>
        <taxon>Pseudomonadales</taxon>
        <taxon>Pseudomonadaceae</taxon>
        <taxon>Halopseudomonas</taxon>
    </lineage>
</organism>
<dbReference type="AlphaFoldDB" id="A0A7V7KV17"/>
<feature type="domain" description="VOC" evidence="2">
    <location>
        <begin position="1"/>
        <end position="121"/>
    </location>
</feature>
<protein>
    <recommendedName>
        <fullName evidence="2">VOC domain-containing protein</fullName>
    </recommendedName>
</protein>
<name>A0A7V7KV17_9GAMM</name>
<keyword evidence="4" id="KW-1185">Reference proteome</keyword>
<dbReference type="PANTHER" id="PTHR36503">
    <property type="entry name" value="BLR2520 PROTEIN"/>
    <property type="match status" value="1"/>
</dbReference>
<dbReference type="PROSITE" id="PS51819">
    <property type="entry name" value="VOC"/>
    <property type="match status" value="2"/>
</dbReference>